<gene>
    <name evidence="6" type="ORF">GCM10010911_08380</name>
</gene>
<evidence type="ECO:0000256" key="3">
    <source>
        <dbReference type="ARBA" id="ARBA00022777"/>
    </source>
</evidence>
<dbReference type="SUPFAM" id="SSF53067">
    <property type="entry name" value="Actin-like ATPase domain"/>
    <property type="match status" value="2"/>
</dbReference>
<accession>A0A916YP25</accession>
<dbReference type="PANTHER" id="PTHR43095">
    <property type="entry name" value="SUGAR KINASE"/>
    <property type="match status" value="1"/>
</dbReference>
<evidence type="ECO:0000313" key="6">
    <source>
        <dbReference type="EMBL" id="GGD53123.1"/>
    </source>
</evidence>
<dbReference type="InterPro" id="IPR000577">
    <property type="entry name" value="Carb_kinase_FGGY"/>
</dbReference>
<name>A0A916YP25_9BACL</name>
<dbReference type="AlphaFoldDB" id="A0A916YP25"/>
<dbReference type="Pfam" id="PF02782">
    <property type="entry name" value="FGGY_C"/>
    <property type="match status" value="1"/>
</dbReference>
<evidence type="ECO:0000313" key="7">
    <source>
        <dbReference type="Proteomes" id="UP000612456"/>
    </source>
</evidence>
<dbReference type="EMBL" id="BMHP01000001">
    <property type="protein sequence ID" value="GGD53123.1"/>
    <property type="molecule type" value="Genomic_DNA"/>
</dbReference>
<dbReference type="InterPro" id="IPR018485">
    <property type="entry name" value="FGGY_C"/>
</dbReference>
<keyword evidence="3" id="KW-0418">Kinase</keyword>
<dbReference type="PIRSF" id="PIRSF000538">
    <property type="entry name" value="GlpK"/>
    <property type="match status" value="1"/>
</dbReference>
<organism evidence="6 7">
    <name type="scientific">Paenibacillus nasutitermitis</name>
    <dbReference type="NCBI Taxonomy" id="1652958"/>
    <lineage>
        <taxon>Bacteria</taxon>
        <taxon>Bacillati</taxon>
        <taxon>Bacillota</taxon>
        <taxon>Bacilli</taxon>
        <taxon>Bacillales</taxon>
        <taxon>Paenibacillaceae</taxon>
        <taxon>Paenibacillus</taxon>
    </lineage>
</organism>
<evidence type="ECO:0000256" key="1">
    <source>
        <dbReference type="ARBA" id="ARBA00009156"/>
    </source>
</evidence>
<dbReference type="Pfam" id="PF00370">
    <property type="entry name" value="FGGY_N"/>
    <property type="match status" value="1"/>
</dbReference>
<dbReference type="Proteomes" id="UP000612456">
    <property type="component" value="Unassembled WGS sequence"/>
</dbReference>
<dbReference type="PANTHER" id="PTHR43095:SF5">
    <property type="entry name" value="XYLULOSE KINASE"/>
    <property type="match status" value="1"/>
</dbReference>
<keyword evidence="7" id="KW-1185">Reference proteome</keyword>
<evidence type="ECO:0000256" key="2">
    <source>
        <dbReference type="ARBA" id="ARBA00022679"/>
    </source>
</evidence>
<evidence type="ECO:0000259" key="4">
    <source>
        <dbReference type="Pfam" id="PF00370"/>
    </source>
</evidence>
<dbReference type="GO" id="GO:0005975">
    <property type="term" value="P:carbohydrate metabolic process"/>
    <property type="evidence" value="ECO:0007669"/>
    <property type="project" value="InterPro"/>
</dbReference>
<dbReference type="InterPro" id="IPR018484">
    <property type="entry name" value="FGGY_N"/>
</dbReference>
<evidence type="ECO:0000259" key="5">
    <source>
        <dbReference type="Pfam" id="PF02782"/>
    </source>
</evidence>
<comment type="caution">
    <text evidence="6">The sequence shown here is derived from an EMBL/GenBank/DDBJ whole genome shotgun (WGS) entry which is preliminary data.</text>
</comment>
<dbReference type="Gene3D" id="3.30.420.40">
    <property type="match status" value="2"/>
</dbReference>
<dbReference type="GO" id="GO:0016301">
    <property type="term" value="F:kinase activity"/>
    <property type="evidence" value="ECO:0007669"/>
    <property type="project" value="UniProtKB-KW"/>
</dbReference>
<comment type="similarity">
    <text evidence="1">Belongs to the FGGY kinase family.</text>
</comment>
<dbReference type="RefSeq" id="WP_188989378.1">
    <property type="nucleotide sequence ID" value="NZ_BMHP01000001.1"/>
</dbReference>
<keyword evidence="2" id="KW-0808">Transferase</keyword>
<dbReference type="CDD" id="cd07773">
    <property type="entry name" value="ASKHA_NBD_FGGY_FK"/>
    <property type="match status" value="1"/>
</dbReference>
<reference evidence="6" key="2">
    <citation type="submission" date="2020-09" db="EMBL/GenBank/DDBJ databases">
        <authorList>
            <person name="Sun Q."/>
            <person name="Zhou Y."/>
        </authorList>
    </citation>
    <scope>NUCLEOTIDE SEQUENCE</scope>
    <source>
        <strain evidence="6">CGMCC 1.15178</strain>
    </source>
</reference>
<proteinExistence type="inferred from homology"/>
<dbReference type="InterPro" id="IPR043129">
    <property type="entry name" value="ATPase_NBD"/>
</dbReference>
<sequence length="488" mass="52566">MSGEEVIQRFNGGLDYLIGLDIGTSAVKGVLMSTDGLIVSKERKETEYQSFAGGWIQFDVDQLYRITVDVIRRLTTVLPEGASVAALSIASASGNTVLVDDRGEPMIPAFSWMDTRATNEMQTVFGTLKADDVHELTGWPLLNMFPLAHLSWLKCHRPEFLDHSSKICMSTEYINFKLTGKWGIDNSTATTFYLLDQEKGEWHQPFLQQLGITGEKLPPIHAPGTVLGTITSNAALKTGLPPGTPVVLGSFDHPCAARGSGVLDEGQLLISCGTSWVGFSPVKERQKALRQKMLVDPFLHPAGAWGSMFSLPAISASVDKYIGTYISAGPDRYLAFDKLAGSALPGAGGLIINPMQEPGNASLAGYAKADIARALMEGTVYLFNMQLEKLEHAGIPFSSVAMVGGPSESSNWPQIVSDVLGMEVSAINGASAGSVGAAMLAGIGVGVYLNERDAFQKLAFSKQVLTPDEAAQKLHKDQYREFYKQTHS</sequence>
<protein>
    <submittedName>
        <fullName evidence="6">Xylulokinase</fullName>
    </submittedName>
</protein>
<reference evidence="6" key="1">
    <citation type="journal article" date="2014" name="Int. J. Syst. Evol. Microbiol.">
        <title>Complete genome sequence of Corynebacterium casei LMG S-19264T (=DSM 44701T), isolated from a smear-ripened cheese.</title>
        <authorList>
            <consortium name="US DOE Joint Genome Institute (JGI-PGF)"/>
            <person name="Walter F."/>
            <person name="Albersmeier A."/>
            <person name="Kalinowski J."/>
            <person name="Ruckert C."/>
        </authorList>
    </citation>
    <scope>NUCLEOTIDE SEQUENCE</scope>
    <source>
        <strain evidence="6">CGMCC 1.15178</strain>
    </source>
</reference>
<feature type="domain" description="Carbohydrate kinase FGGY N-terminal" evidence="4">
    <location>
        <begin position="16"/>
        <end position="257"/>
    </location>
</feature>
<dbReference type="InterPro" id="IPR050406">
    <property type="entry name" value="FGGY_Carb_Kinase"/>
</dbReference>
<feature type="domain" description="Carbohydrate kinase FGGY C-terminal" evidence="5">
    <location>
        <begin position="345"/>
        <end position="443"/>
    </location>
</feature>